<dbReference type="Proteomes" id="UP000621455">
    <property type="component" value="Unassembled WGS sequence"/>
</dbReference>
<proteinExistence type="predicted"/>
<keyword evidence="2" id="KW-1185">Reference proteome</keyword>
<sequence>MKMHDREFPVIGPILVRHADDAAFYWSQLDSASRSYHWRFDDQIRTENLLAAHLDGLAIAGLPGFQHCVSMFDRWKKSGNLFTCVFLASKLGLTDPLDTLVERVQNQPDGMVRSLVSALLHLPEDQAIGLISKWSARPAKPVQKVAALRAVALRGAGSHSALACKLSAYFEDANTHIRAAACRAALTHEDHAVALDLLGIAMLDDDLQVRAETSIACLNTDLKAQAVAVLAACLLEQTAEFDKSSGWFRQQASRRLERWARYLAHVLPIGAPQLPDLLNLLPTRIALTMVLAHGDLAYLPFALDKIRDPSVSRYAGWVWQTLIGMELARMGWTVSDDDSVSLAPSGPVTQARLDADNGLPEPNHAALAAYMATQPFSLLQGVRVLLGQQRDLASALALLKDAPQCIRALAAHTLNLSQSWLIFNVRASTAEQIIAMDALDEIIARGTEK</sequence>
<name>A0ABX0NIN7_9BURK</name>
<organism evidence="1 2">
    <name type="scientific">Massilia frigida</name>
    <dbReference type="NCBI Taxonomy" id="2609281"/>
    <lineage>
        <taxon>Bacteria</taxon>
        <taxon>Pseudomonadati</taxon>
        <taxon>Pseudomonadota</taxon>
        <taxon>Betaproteobacteria</taxon>
        <taxon>Burkholderiales</taxon>
        <taxon>Oxalobacteraceae</taxon>
        <taxon>Telluria group</taxon>
        <taxon>Massilia</taxon>
    </lineage>
</organism>
<evidence type="ECO:0000313" key="1">
    <source>
        <dbReference type="EMBL" id="NHZ83541.1"/>
    </source>
</evidence>
<gene>
    <name evidence="1" type="ORF">F2P44_30375</name>
</gene>
<comment type="caution">
    <text evidence="1">The sequence shown here is derived from an EMBL/GenBank/DDBJ whole genome shotgun (WGS) entry which is preliminary data.</text>
</comment>
<evidence type="ECO:0008006" key="3">
    <source>
        <dbReference type="Google" id="ProtNLM"/>
    </source>
</evidence>
<dbReference type="RefSeq" id="WP_167093320.1">
    <property type="nucleotide sequence ID" value="NZ_WHJG01000055.1"/>
</dbReference>
<protein>
    <recommendedName>
        <fullName evidence="3">HEAT repeat domain-containing protein</fullName>
    </recommendedName>
</protein>
<evidence type="ECO:0000313" key="2">
    <source>
        <dbReference type="Proteomes" id="UP000621455"/>
    </source>
</evidence>
<dbReference type="EMBL" id="WHJG01000055">
    <property type="protein sequence ID" value="NHZ83541.1"/>
    <property type="molecule type" value="Genomic_DNA"/>
</dbReference>
<reference evidence="1 2" key="1">
    <citation type="submission" date="2019-10" db="EMBL/GenBank/DDBJ databases">
        <title>Taxonomy of Antarctic Massilia spp.: description of Massilia rubra sp. nov., Massilia aquatica sp. nov., Massilia mucilaginosa sp. nov., Massilia frigida sp. nov. isolated from streams, lakes and regoliths.</title>
        <authorList>
            <person name="Holochova P."/>
            <person name="Sedlacek I."/>
            <person name="Kralova S."/>
            <person name="Maslanova I."/>
            <person name="Busse H.-J."/>
            <person name="Stankova E."/>
            <person name="Vrbovska V."/>
            <person name="Kovarovic V."/>
            <person name="Bartak M."/>
            <person name="Svec P."/>
            <person name="Pantucek R."/>
        </authorList>
    </citation>
    <scope>NUCLEOTIDE SEQUENCE [LARGE SCALE GENOMIC DNA]</scope>
    <source>
        <strain evidence="1 2">CCM 8695</strain>
    </source>
</reference>
<accession>A0ABX0NIN7</accession>